<proteinExistence type="predicted"/>
<dbReference type="Proteomes" id="UP000249590">
    <property type="component" value="Unassembled WGS sequence"/>
</dbReference>
<accession>A0A8B2P192</accession>
<dbReference type="RefSeq" id="WP_111342687.1">
    <property type="nucleotide sequence ID" value="NZ_QHHQ01000001.1"/>
</dbReference>
<keyword evidence="4 7" id="KW-0812">Transmembrane</keyword>
<comment type="caution">
    <text evidence="9">The sequence shown here is derived from an EMBL/GenBank/DDBJ whole genome shotgun (WGS) entry which is preliminary data.</text>
</comment>
<feature type="transmembrane region" description="Helical" evidence="7">
    <location>
        <begin position="387"/>
        <end position="412"/>
    </location>
</feature>
<gene>
    <name evidence="9" type="ORF">DLJ53_04450</name>
</gene>
<reference evidence="9 10" key="1">
    <citation type="submission" date="2018-05" db="EMBL/GenBank/DDBJ databases">
        <title>Acuticoccus sediminis sp. nov., isolated from deep-sea sediment of Indian Ocean.</title>
        <authorList>
            <person name="Liu X."/>
            <person name="Lai Q."/>
            <person name="Du Y."/>
            <person name="Sun F."/>
            <person name="Zhang X."/>
            <person name="Wang S."/>
            <person name="Shao Z."/>
        </authorList>
    </citation>
    <scope>NUCLEOTIDE SEQUENCE [LARGE SCALE GENOMIC DNA]</scope>
    <source>
        <strain evidence="9 10">PTG4-2</strain>
    </source>
</reference>
<feature type="transmembrane region" description="Helical" evidence="7">
    <location>
        <begin position="424"/>
        <end position="442"/>
    </location>
</feature>
<protein>
    <submittedName>
        <fullName evidence="9">ABC transporter permease</fullName>
    </submittedName>
</protein>
<feature type="transmembrane region" description="Helical" evidence="7">
    <location>
        <begin position="517"/>
        <end position="544"/>
    </location>
</feature>
<evidence type="ECO:0000256" key="2">
    <source>
        <dbReference type="ARBA" id="ARBA00022448"/>
    </source>
</evidence>
<dbReference type="GO" id="GO:0055085">
    <property type="term" value="P:transmembrane transport"/>
    <property type="evidence" value="ECO:0007669"/>
    <property type="project" value="InterPro"/>
</dbReference>
<feature type="transmembrane region" description="Helical" evidence="7">
    <location>
        <begin position="60"/>
        <end position="86"/>
    </location>
</feature>
<comment type="subcellular location">
    <subcellularLocation>
        <location evidence="1">Cell membrane</location>
        <topology evidence="1">Multi-pass membrane protein</topology>
    </subcellularLocation>
</comment>
<keyword evidence="5 7" id="KW-1133">Transmembrane helix</keyword>
<feature type="transmembrane region" description="Helical" evidence="7">
    <location>
        <begin position="107"/>
        <end position="127"/>
    </location>
</feature>
<dbReference type="EMBL" id="QHHQ01000001">
    <property type="protein sequence ID" value="RAI03734.1"/>
    <property type="molecule type" value="Genomic_DNA"/>
</dbReference>
<feature type="domain" description="ABC transmembrane type-1" evidence="8">
    <location>
        <begin position="56"/>
        <end position="272"/>
    </location>
</feature>
<evidence type="ECO:0000313" key="10">
    <source>
        <dbReference type="Proteomes" id="UP000249590"/>
    </source>
</evidence>
<evidence type="ECO:0000256" key="7">
    <source>
        <dbReference type="SAM" id="Phobius"/>
    </source>
</evidence>
<dbReference type="InterPro" id="IPR000515">
    <property type="entry name" value="MetI-like"/>
</dbReference>
<keyword evidence="2" id="KW-0813">Transport</keyword>
<feature type="transmembrane region" description="Helical" evidence="7">
    <location>
        <begin position="147"/>
        <end position="172"/>
    </location>
</feature>
<dbReference type="PROSITE" id="PS50928">
    <property type="entry name" value="ABC_TM1"/>
    <property type="match status" value="2"/>
</dbReference>
<feature type="transmembrane region" description="Helical" evidence="7">
    <location>
        <begin position="208"/>
        <end position="228"/>
    </location>
</feature>
<evidence type="ECO:0000256" key="1">
    <source>
        <dbReference type="ARBA" id="ARBA00004651"/>
    </source>
</evidence>
<feature type="transmembrane region" description="Helical" evidence="7">
    <location>
        <begin position="463"/>
        <end position="489"/>
    </location>
</feature>
<dbReference type="OrthoDB" id="7852521at2"/>
<keyword evidence="3" id="KW-1003">Cell membrane</keyword>
<dbReference type="InterPro" id="IPR035906">
    <property type="entry name" value="MetI-like_sf"/>
</dbReference>
<feature type="transmembrane region" description="Helical" evidence="7">
    <location>
        <begin position="248"/>
        <end position="275"/>
    </location>
</feature>
<evidence type="ECO:0000313" key="9">
    <source>
        <dbReference type="EMBL" id="RAI03734.1"/>
    </source>
</evidence>
<dbReference type="Gene3D" id="1.10.3720.10">
    <property type="entry name" value="MetI-like"/>
    <property type="match status" value="2"/>
</dbReference>
<dbReference type="CDD" id="cd06261">
    <property type="entry name" value="TM_PBP2"/>
    <property type="match status" value="1"/>
</dbReference>
<dbReference type="PANTHER" id="PTHR30183">
    <property type="entry name" value="MOLYBDENUM TRANSPORT SYSTEM PERMEASE PROTEIN MODB"/>
    <property type="match status" value="1"/>
</dbReference>
<dbReference type="GO" id="GO:0005886">
    <property type="term" value="C:plasma membrane"/>
    <property type="evidence" value="ECO:0007669"/>
    <property type="project" value="UniProtKB-SubCell"/>
</dbReference>
<keyword evidence="6 7" id="KW-0472">Membrane</keyword>
<evidence type="ECO:0000256" key="3">
    <source>
        <dbReference type="ARBA" id="ARBA00022475"/>
    </source>
</evidence>
<organism evidence="9 10">
    <name type="scientific">Acuticoccus sediminis</name>
    <dbReference type="NCBI Taxonomy" id="2184697"/>
    <lineage>
        <taxon>Bacteria</taxon>
        <taxon>Pseudomonadati</taxon>
        <taxon>Pseudomonadota</taxon>
        <taxon>Alphaproteobacteria</taxon>
        <taxon>Hyphomicrobiales</taxon>
        <taxon>Amorphaceae</taxon>
        <taxon>Acuticoccus</taxon>
    </lineage>
</organism>
<sequence>MTPSAAAGLAVKLVIAVPVVAGLAGVTVPAFGYLPAIGADSVDLAAFAAFAGRPGMAHSAALSAGTALVATLVSLGAAALILAASYGTRAMAVTDRLLAPLLSVPHAAAALGFTLLFAPSGLVLRLLSPWATGLTAPPDIALVKDPWGIAMTAALVMKETPFLVLMGLAALAQTEPRQRVQLARSLGYGRMAAFLHGVWPLVYRQIKLPVLAVLAFSVSVVDVAMILGPTRPAPLAVRILNELTAPDVSAWLVGSAGAVLLLALMLALVLVWTALERLAGRGLAALRASGRRARHDGAVRLAALAFASALTATMTLAVAGLAVQSVAGYWPFPDVAPTNMGLAVWQSRMGDHLATLGTTLAVALGATAIALPLAVTLLASGVTVGGIIYLPLIVPQVAFLFGLAILTIAAGLTAGPVLVTLSHALFTLPYALIALSGPWRALDARYEMAARSFGVPRWRRFVTVRLALLTRPLCVAAALGMAVSVALYVPTRIIGGGRVATVTTEAVAAATGGDRRLVAMLALIQLALPFVAFAVARGVPAFLFRHRRAMQGRV</sequence>
<dbReference type="AlphaFoldDB" id="A0A8B2P192"/>
<feature type="transmembrane region" description="Helical" evidence="7">
    <location>
        <begin position="352"/>
        <end position="375"/>
    </location>
</feature>
<evidence type="ECO:0000259" key="8">
    <source>
        <dbReference type="PROSITE" id="PS50928"/>
    </source>
</evidence>
<dbReference type="PANTHER" id="PTHR30183:SF6">
    <property type="entry name" value="INNER MEMBRANE ABC TRANSPORTER PERMEASE PROTEIN YNJC"/>
    <property type="match status" value="1"/>
</dbReference>
<evidence type="ECO:0000256" key="4">
    <source>
        <dbReference type="ARBA" id="ARBA00022692"/>
    </source>
</evidence>
<feature type="transmembrane region" description="Helical" evidence="7">
    <location>
        <begin position="301"/>
        <end position="332"/>
    </location>
</feature>
<feature type="domain" description="ABC transmembrane type-1" evidence="8">
    <location>
        <begin position="352"/>
        <end position="536"/>
    </location>
</feature>
<evidence type="ECO:0000256" key="5">
    <source>
        <dbReference type="ARBA" id="ARBA00022989"/>
    </source>
</evidence>
<name>A0A8B2P192_9HYPH</name>
<dbReference type="SUPFAM" id="SSF161098">
    <property type="entry name" value="MetI-like"/>
    <property type="match status" value="2"/>
</dbReference>
<evidence type="ECO:0000256" key="6">
    <source>
        <dbReference type="ARBA" id="ARBA00023136"/>
    </source>
</evidence>
<keyword evidence="10" id="KW-1185">Reference proteome</keyword>